<feature type="repeat" description="TPR" evidence="7">
    <location>
        <begin position="527"/>
        <end position="560"/>
    </location>
</feature>
<dbReference type="PANTHER" id="PTHR43289">
    <property type="entry name" value="MITOGEN-ACTIVATED PROTEIN KINASE KINASE KINASE 20-RELATED"/>
    <property type="match status" value="1"/>
</dbReference>
<evidence type="ECO:0000313" key="10">
    <source>
        <dbReference type="EMBL" id="ABJ84784.1"/>
    </source>
</evidence>
<dbReference type="eggNOG" id="COG0457">
    <property type="taxonomic scope" value="Bacteria"/>
</dbReference>
<dbReference type="EC" id="2.7.11.1" evidence="1"/>
<dbReference type="CDD" id="cd14014">
    <property type="entry name" value="STKc_PknB_like"/>
    <property type="match status" value="1"/>
</dbReference>
<dbReference type="Gene3D" id="3.40.50.10610">
    <property type="entry name" value="ABC-type transport auxiliary lipoprotein component"/>
    <property type="match status" value="1"/>
</dbReference>
<dbReference type="InterPro" id="IPR011990">
    <property type="entry name" value="TPR-like_helical_dom_sf"/>
</dbReference>
<dbReference type="InterPro" id="IPR000719">
    <property type="entry name" value="Prot_kinase_dom"/>
</dbReference>
<keyword evidence="3" id="KW-0808">Transferase</keyword>
<dbReference type="PROSITE" id="PS00108">
    <property type="entry name" value="PROTEIN_KINASE_ST"/>
    <property type="match status" value="1"/>
</dbReference>
<dbReference type="SUPFAM" id="SSF56112">
    <property type="entry name" value="Protein kinase-like (PK-like)"/>
    <property type="match status" value="1"/>
</dbReference>
<dbReference type="InterPro" id="IPR011009">
    <property type="entry name" value="Kinase-like_dom_sf"/>
</dbReference>
<evidence type="ECO:0000256" key="4">
    <source>
        <dbReference type="ARBA" id="ARBA00022741"/>
    </source>
</evidence>
<dbReference type="SMART" id="SM00028">
    <property type="entry name" value="TPR"/>
    <property type="match status" value="3"/>
</dbReference>
<dbReference type="InterPro" id="IPR019734">
    <property type="entry name" value="TPR_rpt"/>
</dbReference>
<keyword evidence="7" id="KW-0802">TPR repeat</keyword>
<evidence type="ECO:0000256" key="1">
    <source>
        <dbReference type="ARBA" id="ARBA00012513"/>
    </source>
</evidence>
<dbReference type="SUPFAM" id="SSF48452">
    <property type="entry name" value="TPR-like"/>
    <property type="match status" value="2"/>
</dbReference>
<organism evidence="10">
    <name type="scientific">Solibacter usitatus (strain Ellin6076)</name>
    <dbReference type="NCBI Taxonomy" id="234267"/>
    <lineage>
        <taxon>Bacteria</taxon>
        <taxon>Pseudomonadati</taxon>
        <taxon>Acidobacteriota</taxon>
        <taxon>Terriglobia</taxon>
        <taxon>Bryobacterales</taxon>
        <taxon>Solibacteraceae</taxon>
        <taxon>Candidatus Solibacter</taxon>
    </lineage>
</organism>
<dbReference type="Gene3D" id="1.25.40.10">
    <property type="entry name" value="Tetratricopeptide repeat domain"/>
    <property type="match status" value="3"/>
</dbReference>
<accession>Q01ZY1</accession>
<feature type="domain" description="Protein kinase" evidence="9">
    <location>
        <begin position="15"/>
        <end position="285"/>
    </location>
</feature>
<dbReference type="eggNOG" id="COG0515">
    <property type="taxonomic scope" value="Bacteria"/>
</dbReference>
<keyword evidence="5 10" id="KW-0418">Kinase</keyword>
<evidence type="ECO:0000256" key="5">
    <source>
        <dbReference type="ARBA" id="ARBA00022777"/>
    </source>
</evidence>
<dbReference type="Gene3D" id="3.30.200.20">
    <property type="entry name" value="Phosphorylase Kinase, domain 1"/>
    <property type="match status" value="1"/>
</dbReference>
<dbReference type="PANTHER" id="PTHR43289:SF34">
    <property type="entry name" value="SERINE_THREONINE-PROTEIN KINASE YBDM-RELATED"/>
    <property type="match status" value="1"/>
</dbReference>
<dbReference type="Pfam" id="PF00069">
    <property type="entry name" value="Pkinase"/>
    <property type="match status" value="1"/>
</dbReference>
<dbReference type="SMART" id="SM00220">
    <property type="entry name" value="S_TKc"/>
    <property type="match status" value="1"/>
</dbReference>
<dbReference type="PROSITE" id="PS00107">
    <property type="entry name" value="PROTEIN_KINASE_ATP"/>
    <property type="match status" value="1"/>
</dbReference>
<evidence type="ECO:0000256" key="8">
    <source>
        <dbReference type="PROSITE-ProRule" id="PRU10141"/>
    </source>
</evidence>
<dbReference type="STRING" id="234267.Acid_3814"/>
<dbReference type="InterPro" id="IPR008271">
    <property type="entry name" value="Ser/Thr_kinase_AS"/>
</dbReference>
<feature type="binding site" evidence="8">
    <location>
        <position position="44"/>
    </location>
    <ligand>
        <name>ATP</name>
        <dbReference type="ChEBI" id="CHEBI:30616"/>
    </ligand>
</feature>
<protein>
    <recommendedName>
        <fullName evidence="1">non-specific serine/threonine protein kinase</fullName>
        <ecNumber evidence="1">2.7.11.1</ecNumber>
    </recommendedName>
</protein>
<evidence type="ECO:0000256" key="7">
    <source>
        <dbReference type="PROSITE-ProRule" id="PRU00339"/>
    </source>
</evidence>
<proteinExistence type="predicted"/>
<dbReference type="OrthoDB" id="105170at2"/>
<dbReference type="EMBL" id="CP000473">
    <property type="protein sequence ID" value="ABJ84784.1"/>
    <property type="molecule type" value="Genomic_DNA"/>
</dbReference>
<dbReference type="GO" id="GO:0004674">
    <property type="term" value="F:protein serine/threonine kinase activity"/>
    <property type="evidence" value="ECO:0007669"/>
    <property type="project" value="UniProtKB-KW"/>
</dbReference>
<sequence length="947" mass="103603">MGTQTPLAGQTVGHYRIVGKLGSGGMGVVYKAEDILLHRFVALKFLPEHIVHDARALARFQREARAASALNHSNICTIHEVTEYNHQPVIVMELLEGDTLRERIRGGALPLEEILNLAVQATDALDAAHEKGIVHRDVKPANIFVSKRGHLKMLDFGLAKVDSPLASTETDAPTATIEERLTDTGSTMGTAWYMSPEQVRAKELDGRTDLFSFGVVLYEMATGTLPFRGESQGVVFDAILNQTPVPPVRLNPDLPAELERIIAKCLEKDRNLRYQHASEIRSDLLRLKRDSDSHITVVVKHPSWITVKPGVLLAGAVVVVAAALGFYWYGHRAPRLTNRDTIVLADFVNTTGDAVFDGTLLQGLAIQLQQSPFLSLVSEERIHKTLKLMGQPADARLTPDLAREICQRTGGAAVLDGSIKSLGSQFVLGLRARNCGTGDVLDEEQAQAGKKEDVLNALSQIASKFRTRVGESLSTVKEHDTPLPEATTSSLDALKAYSSARKVHLSLGGAPAMPLYRRAIEIDPGFAMAYANLGHAYGEIGESDLSAESTRRAYQLRDRASDAEKFYISVSYDFRVTGNLENGLKTAELWAQTYPRDVNPFVFLSSILGITGKNEKSVEAAAKAIELDPEFGFAYGMLTVNYLAFGRLEEAETTMRRAADRKLDDIGFPFVRFDIAFLRGVKAGIDREVALARGVPGLEDLMADKEAFLMAYYGYLQQARKQTQHASDLAQQASQKESSALYQVGAAVRESFYGNAAAARKNAEAALELSRDREVVYGAALALARSGDEPASQLLAKDLEKRFGEDTSVRFSYLPVLRAVYAMNHGEPDKAIAVLQIASAQELSLPRTAIHAFFGALYPIYVRGEAYLKAHQSVQAAAEFQKIVDHRFLVLSDCIGALAHLELGRAYAMSGDLAKAKAAYNDFLTLWKDADAEIPVLIQAKAEFAKL</sequence>
<keyword evidence="2 10" id="KW-0723">Serine/threonine-protein kinase</keyword>
<evidence type="ECO:0000256" key="6">
    <source>
        <dbReference type="ARBA" id="ARBA00022840"/>
    </source>
</evidence>
<dbReference type="Pfam" id="PF13431">
    <property type="entry name" value="TPR_17"/>
    <property type="match status" value="1"/>
</dbReference>
<evidence type="ECO:0000259" key="9">
    <source>
        <dbReference type="PROSITE" id="PS50011"/>
    </source>
</evidence>
<dbReference type="InParanoid" id="Q01ZY1"/>
<dbReference type="PROSITE" id="PS50011">
    <property type="entry name" value="PROTEIN_KINASE_DOM"/>
    <property type="match status" value="1"/>
</dbReference>
<keyword evidence="6 8" id="KW-0067">ATP-binding</keyword>
<evidence type="ECO:0000256" key="2">
    <source>
        <dbReference type="ARBA" id="ARBA00022527"/>
    </source>
</evidence>
<dbReference type="InterPro" id="IPR017441">
    <property type="entry name" value="Protein_kinase_ATP_BS"/>
</dbReference>
<dbReference type="FunFam" id="1.10.510.10:FF:000021">
    <property type="entry name" value="Serine/threonine protein kinase"/>
    <property type="match status" value="1"/>
</dbReference>
<dbReference type="PROSITE" id="PS50005">
    <property type="entry name" value="TPR"/>
    <property type="match status" value="1"/>
</dbReference>
<dbReference type="KEGG" id="sus:Acid_3814"/>
<gene>
    <name evidence="10" type="ordered locus">Acid_3814</name>
</gene>
<dbReference type="AlphaFoldDB" id="Q01ZY1"/>
<name>Q01ZY1_SOLUE</name>
<reference evidence="10" key="1">
    <citation type="submission" date="2006-10" db="EMBL/GenBank/DDBJ databases">
        <title>Complete sequence of Solibacter usitatus Ellin6076.</title>
        <authorList>
            <consortium name="US DOE Joint Genome Institute"/>
            <person name="Copeland A."/>
            <person name="Lucas S."/>
            <person name="Lapidus A."/>
            <person name="Barry K."/>
            <person name="Detter J.C."/>
            <person name="Glavina del Rio T."/>
            <person name="Hammon N."/>
            <person name="Israni S."/>
            <person name="Dalin E."/>
            <person name="Tice H."/>
            <person name="Pitluck S."/>
            <person name="Thompson L.S."/>
            <person name="Brettin T."/>
            <person name="Bruce D."/>
            <person name="Han C."/>
            <person name="Tapia R."/>
            <person name="Gilna P."/>
            <person name="Schmutz J."/>
            <person name="Larimer F."/>
            <person name="Land M."/>
            <person name="Hauser L."/>
            <person name="Kyrpides N."/>
            <person name="Mikhailova N."/>
            <person name="Janssen P.H."/>
            <person name="Kuske C.R."/>
            <person name="Richardson P."/>
        </authorList>
    </citation>
    <scope>NUCLEOTIDE SEQUENCE</scope>
    <source>
        <strain evidence="10">Ellin6076</strain>
    </source>
</reference>
<dbReference type="HOGENOM" id="CLU_013589_0_0_0"/>
<dbReference type="Gene3D" id="1.10.510.10">
    <property type="entry name" value="Transferase(Phosphotransferase) domain 1"/>
    <property type="match status" value="1"/>
</dbReference>
<evidence type="ECO:0000256" key="3">
    <source>
        <dbReference type="ARBA" id="ARBA00022679"/>
    </source>
</evidence>
<keyword evidence="4 8" id="KW-0547">Nucleotide-binding</keyword>
<dbReference type="Pfam" id="PF13181">
    <property type="entry name" value="TPR_8"/>
    <property type="match status" value="1"/>
</dbReference>
<dbReference type="GO" id="GO:0005524">
    <property type="term" value="F:ATP binding"/>
    <property type="evidence" value="ECO:0007669"/>
    <property type="project" value="UniProtKB-UniRule"/>
</dbReference>